<evidence type="ECO:0000313" key="1">
    <source>
        <dbReference type="EMBL" id="AFL72415.1"/>
    </source>
</evidence>
<dbReference type="PANTHER" id="PTHR39431:SF1">
    <property type="entry name" value="FRPA_C-RELATED PROTEIN"/>
    <property type="match status" value="1"/>
</dbReference>
<organism evidence="1 2">
    <name type="scientific">Thiocystis violascens (strain ATCC 17096 / DSM 198 / 6111)</name>
    <name type="common">Chromatium violascens</name>
    <dbReference type="NCBI Taxonomy" id="765911"/>
    <lineage>
        <taxon>Bacteria</taxon>
        <taxon>Pseudomonadati</taxon>
        <taxon>Pseudomonadota</taxon>
        <taxon>Gammaproteobacteria</taxon>
        <taxon>Chromatiales</taxon>
        <taxon>Chromatiaceae</taxon>
        <taxon>Thiocystis</taxon>
    </lineage>
</organism>
<proteinExistence type="predicted"/>
<accession>I3Y5Z7</accession>
<dbReference type="AlphaFoldDB" id="I3Y5Z7"/>
<dbReference type="HOGENOM" id="CLU_868203_0_0_6"/>
<dbReference type="Proteomes" id="UP000006062">
    <property type="component" value="Chromosome"/>
</dbReference>
<dbReference type="PANTHER" id="PTHR39431">
    <property type="entry name" value="FRPA/C-RELATED PROTEIN"/>
    <property type="match status" value="1"/>
</dbReference>
<keyword evidence="2" id="KW-1185">Reference proteome</keyword>
<evidence type="ECO:0000313" key="2">
    <source>
        <dbReference type="Proteomes" id="UP000006062"/>
    </source>
</evidence>
<dbReference type="EMBL" id="CP003154">
    <property type="protein sequence ID" value="AFL72415.1"/>
    <property type="molecule type" value="Genomic_DNA"/>
</dbReference>
<protein>
    <recommendedName>
        <fullName evidence="3">VCBS repeat-containing protein</fullName>
    </recommendedName>
</protein>
<dbReference type="KEGG" id="tvi:Thivi_0346"/>
<name>I3Y5Z7_THIV6</name>
<reference evidence="1 2" key="1">
    <citation type="submission" date="2012-06" db="EMBL/GenBank/DDBJ databases">
        <title>Complete sequence of Thiocystis violascens DSM 198.</title>
        <authorList>
            <consortium name="US DOE Joint Genome Institute"/>
            <person name="Lucas S."/>
            <person name="Han J."/>
            <person name="Lapidus A."/>
            <person name="Cheng J.-F."/>
            <person name="Goodwin L."/>
            <person name="Pitluck S."/>
            <person name="Peters L."/>
            <person name="Ovchinnikova G."/>
            <person name="Teshima H."/>
            <person name="Detter J.C."/>
            <person name="Han C."/>
            <person name="Tapia R."/>
            <person name="Land M."/>
            <person name="Hauser L."/>
            <person name="Kyrpides N."/>
            <person name="Ivanova N."/>
            <person name="Pagani I."/>
            <person name="Vogl K."/>
            <person name="Liu Z."/>
            <person name="Frigaard N.-U."/>
            <person name="Bryant D."/>
            <person name="Woyke T."/>
        </authorList>
    </citation>
    <scope>NUCLEOTIDE SEQUENCE [LARGE SCALE GENOMIC DNA]</scope>
    <source>
        <strain evidence="2">ATCC 17096 / DSM 198 / 6111</strain>
    </source>
</reference>
<dbReference type="eggNOG" id="COG0840">
    <property type="taxonomic scope" value="Bacteria"/>
</dbReference>
<gene>
    <name evidence="1" type="ordered locus">Thivi_0346</name>
</gene>
<sequence length="335" mass="35143">MLLPSVVKLPLSAAPRSVSSPNQEIARANVRPPVALSAPPSVQAGSGDLAAQIKARLEQDLDYQILRKSFALDAGDESRRASDGASAARVDPHAGAAFAGGRSAVLEARMGDGSIATANLELQVSWSQASSTRFELDTSSLDSSLTLQFQSARRQTFQMDLRSSETAAVQMGDPLVLDLSGRGIATTGVEAGVQFDLTGDGQVEQVSFVTGDSWFLALDRNGNGQIDNGLELFGDQGGAAHGFAELARYDGNADGVIDAGDEVFSQLRLFQIGSDGAQTLKTLEAAEVTAIELGYQNTRKALNLYDSVAQVGQFQRADGSTGEASDVLLGYRALA</sequence>
<evidence type="ECO:0008006" key="3">
    <source>
        <dbReference type="Google" id="ProtNLM"/>
    </source>
</evidence>
<dbReference type="OrthoDB" id="1676884at2"/>
<dbReference type="STRING" id="765911.Thivi_0346"/>